<dbReference type="GO" id="GO:0032259">
    <property type="term" value="P:methylation"/>
    <property type="evidence" value="ECO:0007669"/>
    <property type="project" value="UniProtKB-KW"/>
</dbReference>
<accession>A0A369BZ69</accession>
<evidence type="ECO:0000259" key="2">
    <source>
        <dbReference type="Pfam" id="PF08241"/>
    </source>
</evidence>
<dbReference type="InterPro" id="IPR050508">
    <property type="entry name" value="Methyltransf_Superfamily"/>
</dbReference>
<sequence>MRPFAALSLLLPLLCLTGPVPARAQAESAAPGINRAFENPEFERWRGAFEHPGREVFDRRGAIVAALALRPGMAVADIGAGTGLFTLLFAPAVGPAGRVYAVDISAPFVEGVLARAAAAGHDNVTGVVNTPADVSLSPGSIDVAFVCDTYHHFEYPQPTLASIHRALRPGGELVIIDFRHQAGHSSAWVMGHVRAGEETVVAEVEAAGFRLAGRESFLRENYFLRFVKE</sequence>
<dbReference type="InterPro" id="IPR029063">
    <property type="entry name" value="SAM-dependent_MTases_sf"/>
</dbReference>
<dbReference type="CDD" id="cd02440">
    <property type="entry name" value="AdoMet_MTases"/>
    <property type="match status" value="1"/>
</dbReference>
<keyword evidence="4" id="KW-1185">Reference proteome</keyword>
<feature type="domain" description="Methyltransferase type 11" evidence="2">
    <location>
        <begin position="77"/>
        <end position="175"/>
    </location>
</feature>
<dbReference type="Proteomes" id="UP000252707">
    <property type="component" value="Unassembled WGS sequence"/>
</dbReference>
<feature type="chain" id="PRO_5016678205" evidence="1">
    <location>
        <begin position="25"/>
        <end position="229"/>
    </location>
</feature>
<evidence type="ECO:0000313" key="3">
    <source>
        <dbReference type="EMBL" id="RCX24924.1"/>
    </source>
</evidence>
<keyword evidence="1" id="KW-0732">Signal</keyword>
<comment type="caution">
    <text evidence="3">The sequence shown here is derived from an EMBL/GenBank/DDBJ whole genome shotgun (WGS) entry which is preliminary data.</text>
</comment>
<dbReference type="PANTHER" id="PTHR42912:SF86">
    <property type="entry name" value="BLL4992 PROTEIN"/>
    <property type="match status" value="1"/>
</dbReference>
<dbReference type="AlphaFoldDB" id="A0A369BZ69"/>
<dbReference type="SUPFAM" id="SSF53335">
    <property type="entry name" value="S-adenosyl-L-methionine-dependent methyltransferases"/>
    <property type="match status" value="1"/>
</dbReference>
<dbReference type="InterPro" id="IPR013216">
    <property type="entry name" value="Methyltransf_11"/>
</dbReference>
<proteinExistence type="predicted"/>
<dbReference type="GO" id="GO:0008757">
    <property type="term" value="F:S-adenosylmethionine-dependent methyltransferase activity"/>
    <property type="evidence" value="ECO:0007669"/>
    <property type="project" value="InterPro"/>
</dbReference>
<gene>
    <name evidence="3" type="ORF">DFQ59_11320</name>
</gene>
<evidence type="ECO:0000256" key="1">
    <source>
        <dbReference type="SAM" id="SignalP"/>
    </source>
</evidence>
<dbReference type="Gene3D" id="3.40.50.150">
    <property type="entry name" value="Vaccinia Virus protein VP39"/>
    <property type="match status" value="1"/>
</dbReference>
<evidence type="ECO:0000313" key="4">
    <source>
        <dbReference type="Proteomes" id="UP000252707"/>
    </source>
</evidence>
<feature type="signal peptide" evidence="1">
    <location>
        <begin position="1"/>
        <end position="24"/>
    </location>
</feature>
<dbReference type="OrthoDB" id="323463at2"/>
<keyword evidence="3" id="KW-0808">Transferase</keyword>
<dbReference type="RefSeq" id="WP_114280988.1">
    <property type="nucleotide sequence ID" value="NZ_QPJY01000013.1"/>
</dbReference>
<organism evidence="3 4">
    <name type="scientific">Thioalbus denitrificans</name>
    <dbReference type="NCBI Taxonomy" id="547122"/>
    <lineage>
        <taxon>Bacteria</taxon>
        <taxon>Pseudomonadati</taxon>
        <taxon>Pseudomonadota</taxon>
        <taxon>Gammaproteobacteria</taxon>
        <taxon>Chromatiales</taxon>
        <taxon>Ectothiorhodospiraceae</taxon>
        <taxon>Thioalbus</taxon>
    </lineage>
</organism>
<name>A0A369BZ69_9GAMM</name>
<protein>
    <submittedName>
        <fullName evidence="3">Putative methyltransferase</fullName>
    </submittedName>
</protein>
<reference evidence="3 4" key="1">
    <citation type="submission" date="2018-07" db="EMBL/GenBank/DDBJ databases">
        <title>Genomic Encyclopedia of Type Strains, Phase IV (KMG-IV): sequencing the most valuable type-strain genomes for metagenomic binning, comparative biology and taxonomic classification.</title>
        <authorList>
            <person name="Goeker M."/>
        </authorList>
    </citation>
    <scope>NUCLEOTIDE SEQUENCE [LARGE SCALE GENOMIC DNA]</scope>
    <source>
        <strain evidence="3 4">DSM 26407</strain>
    </source>
</reference>
<dbReference type="Pfam" id="PF08241">
    <property type="entry name" value="Methyltransf_11"/>
    <property type="match status" value="1"/>
</dbReference>
<keyword evidence="3" id="KW-0489">Methyltransferase</keyword>
<dbReference type="EMBL" id="QPJY01000013">
    <property type="protein sequence ID" value="RCX24924.1"/>
    <property type="molecule type" value="Genomic_DNA"/>
</dbReference>
<dbReference type="PANTHER" id="PTHR42912">
    <property type="entry name" value="METHYLTRANSFERASE"/>
    <property type="match status" value="1"/>
</dbReference>